<evidence type="ECO:0000313" key="3">
    <source>
        <dbReference type="Proteomes" id="UP000001849"/>
    </source>
</evidence>
<gene>
    <name evidence="2" type="primary">212</name>
    <name evidence="2" type="ORF">MYRNA_212</name>
</gene>
<dbReference type="PROSITE" id="PS51257">
    <property type="entry name" value="PROKAR_LIPOPROTEIN"/>
    <property type="match status" value="1"/>
</dbReference>
<dbReference type="EMBL" id="EU826466">
    <property type="protein sequence ID" value="ACH62179.1"/>
    <property type="molecule type" value="Genomic_DNA"/>
</dbReference>
<accession>B5LJI2</accession>
<evidence type="ECO:0008006" key="4">
    <source>
        <dbReference type="Google" id="ProtNLM"/>
    </source>
</evidence>
<organism evidence="2 3">
    <name type="scientific">Mycobacterium phage Myrna</name>
    <dbReference type="NCBI Taxonomy" id="546805"/>
    <lineage>
        <taxon>Viruses</taxon>
        <taxon>Duplodnaviria</taxon>
        <taxon>Heunggongvirae</taxon>
        <taxon>Uroviricota</taxon>
        <taxon>Caudoviricetes</taxon>
        <taxon>Ceeclamvirinae</taxon>
        <taxon>Myrnavirus</taxon>
        <taxon>Myrnavirus myrna</taxon>
    </lineage>
</organism>
<keyword evidence="3" id="KW-1185">Reference proteome</keyword>
<evidence type="ECO:0000256" key="1">
    <source>
        <dbReference type="SAM" id="MobiDB-lite"/>
    </source>
</evidence>
<dbReference type="GeneID" id="6920916"/>
<dbReference type="RefSeq" id="YP_002225089.1">
    <property type="nucleotide sequence ID" value="NC_011273.1"/>
</dbReference>
<reference evidence="2 3" key="1">
    <citation type="submission" date="2008-06" db="EMBL/GenBank/DDBJ databases">
        <authorList>
            <person name="Smith A.L."/>
            <person name="Paladin E.C."/>
            <person name="Jacobs-Sera D."/>
            <person name="Hendirx R.W."/>
            <person name="Hatfull G.F."/>
        </authorList>
    </citation>
    <scope>NUCLEOTIDE SEQUENCE [LARGE SCALE GENOMIC DNA]</scope>
</reference>
<protein>
    <recommendedName>
        <fullName evidence="4">Lipoprotein</fullName>
    </recommendedName>
</protein>
<sequence>MKRVGLALSAVSISLALVLTGCGSTGVKNRPGGGTQQTEDCDFDDMIEGDSDCYGSKKKTTTSKKPTTTAKPTTKVATPTKKASSGSSGSKKK</sequence>
<feature type="region of interest" description="Disordered" evidence="1">
    <location>
        <begin position="51"/>
        <end position="93"/>
    </location>
</feature>
<evidence type="ECO:0000313" key="2">
    <source>
        <dbReference type="EMBL" id="ACH62179.1"/>
    </source>
</evidence>
<dbReference type="Proteomes" id="UP000001849">
    <property type="component" value="Segment"/>
</dbReference>
<name>B5LJI2_9CAUD</name>
<feature type="compositionally biased region" description="Low complexity" evidence="1">
    <location>
        <begin position="63"/>
        <end position="93"/>
    </location>
</feature>
<proteinExistence type="predicted"/>
<dbReference type="KEGG" id="vg:6920916"/>